<protein>
    <recommendedName>
        <fullName evidence="1">Helix-turn-helix domain-containing protein</fullName>
    </recommendedName>
</protein>
<evidence type="ECO:0000313" key="3">
    <source>
        <dbReference type="Proteomes" id="UP000024635"/>
    </source>
</evidence>
<gene>
    <name evidence="2" type="primary">Acey_s0088.g2143</name>
    <name evidence="2" type="ORF">Y032_0088g2143</name>
</gene>
<name>A0A016TNI4_9BILA</name>
<dbReference type="AlphaFoldDB" id="A0A016TNI4"/>
<feature type="domain" description="Helix-turn-helix" evidence="1">
    <location>
        <begin position="97"/>
        <end position="150"/>
    </location>
</feature>
<dbReference type="InterPro" id="IPR058912">
    <property type="entry name" value="HTH_animal"/>
</dbReference>
<organism evidence="2 3">
    <name type="scientific">Ancylostoma ceylanicum</name>
    <dbReference type="NCBI Taxonomy" id="53326"/>
    <lineage>
        <taxon>Eukaryota</taxon>
        <taxon>Metazoa</taxon>
        <taxon>Ecdysozoa</taxon>
        <taxon>Nematoda</taxon>
        <taxon>Chromadorea</taxon>
        <taxon>Rhabditida</taxon>
        <taxon>Rhabditina</taxon>
        <taxon>Rhabditomorpha</taxon>
        <taxon>Strongyloidea</taxon>
        <taxon>Ancylostomatidae</taxon>
        <taxon>Ancylostomatinae</taxon>
        <taxon>Ancylostoma</taxon>
    </lineage>
</organism>
<reference evidence="3" key="1">
    <citation type="journal article" date="2015" name="Nat. Genet.">
        <title>The genome and transcriptome of the zoonotic hookworm Ancylostoma ceylanicum identify infection-specific gene families.</title>
        <authorList>
            <person name="Schwarz E.M."/>
            <person name="Hu Y."/>
            <person name="Antoshechkin I."/>
            <person name="Miller M.M."/>
            <person name="Sternberg P.W."/>
            <person name="Aroian R.V."/>
        </authorList>
    </citation>
    <scope>NUCLEOTIDE SEQUENCE</scope>
    <source>
        <strain evidence="3">HY135</strain>
    </source>
</reference>
<evidence type="ECO:0000259" key="1">
    <source>
        <dbReference type="Pfam" id="PF26215"/>
    </source>
</evidence>
<sequence>MGQRLAPILAICFMCKIEELVLSRFPLLYCRYIDDCCIVTSTQDEMDECFRILSQQSQYITRETLRGGWLSYLNTQLKVSKGVVYVKWYRKESSKNIIVHASSAHPAAVKRAVARNMIKTAISVSSGDAQRQESLKQASSILRSNGYQAKAKQIKTSHADSSTKPRAGKLPLCLPFITDRISTASRQCLIRAQLDDYVVLVNIPNDNIKPSCSENGQPGRMGETLSRTKPEQSLQEMKLVELNATLCEAERLQSKFYELWHSSEFLRPPGPSQGVNRDEYYESLKNYCNLFMCNSLQICPLSITDHHGNTQRLKFMKSSVNILDSAIVKDTRLRPSSDGARKEEEEYRERNGETFDHWWMLTNEQKRAMQVQEYENNLWEMTKLNCDYMERSKAL</sequence>
<dbReference type="OrthoDB" id="5831138at2759"/>
<dbReference type="Pfam" id="PF26215">
    <property type="entry name" value="HTH_animal"/>
    <property type="match status" value="1"/>
</dbReference>
<dbReference type="Proteomes" id="UP000024635">
    <property type="component" value="Unassembled WGS sequence"/>
</dbReference>
<comment type="caution">
    <text evidence="2">The sequence shown here is derived from an EMBL/GenBank/DDBJ whole genome shotgun (WGS) entry which is preliminary data.</text>
</comment>
<evidence type="ECO:0000313" key="2">
    <source>
        <dbReference type="EMBL" id="EYC04325.1"/>
    </source>
</evidence>
<proteinExistence type="predicted"/>
<keyword evidence="3" id="KW-1185">Reference proteome</keyword>
<accession>A0A016TNI4</accession>
<dbReference type="PANTHER" id="PTHR21301:SF10">
    <property type="entry name" value="REVERSE TRANSCRIPTASE DOMAIN-CONTAINING PROTEIN"/>
    <property type="match status" value="1"/>
</dbReference>
<dbReference type="EMBL" id="JARK01001424">
    <property type="protein sequence ID" value="EYC04325.1"/>
    <property type="molecule type" value="Genomic_DNA"/>
</dbReference>
<dbReference type="PANTHER" id="PTHR21301">
    <property type="entry name" value="REVERSE TRANSCRIPTASE"/>
    <property type="match status" value="1"/>
</dbReference>